<dbReference type="CDD" id="cd05819">
    <property type="entry name" value="NHL"/>
    <property type="match status" value="1"/>
</dbReference>
<dbReference type="GO" id="GO:0061630">
    <property type="term" value="F:ubiquitin protein ligase activity"/>
    <property type="evidence" value="ECO:0007669"/>
    <property type="project" value="TreeGrafter"/>
</dbReference>
<evidence type="ECO:0000313" key="4">
    <source>
        <dbReference type="EMBL" id="CAF1151137.1"/>
    </source>
</evidence>
<dbReference type="InterPro" id="IPR050952">
    <property type="entry name" value="TRIM-NHL_E3_ligases"/>
</dbReference>
<dbReference type="OrthoDB" id="342730at2759"/>
<evidence type="ECO:0000313" key="6">
    <source>
        <dbReference type="Proteomes" id="UP000663832"/>
    </source>
</evidence>
<dbReference type="Proteomes" id="UP000663877">
    <property type="component" value="Unassembled WGS sequence"/>
</dbReference>
<dbReference type="PROSITE" id="PS51125">
    <property type="entry name" value="NHL"/>
    <property type="match status" value="1"/>
</dbReference>
<evidence type="ECO:0000256" key="3">
    <source>
        <dbReference type="SAM" id="SignalP"/>
    </source>
</evidence>
<dbReference type="InterPro" id="IPR001258">
    <property type="entry name" value="NHL_repeat"/>
</dbReference>
<reference evidence="4" key="1">
    <citation type="submission" date="2021-02" db="EMBL/GenBank/DDBJ databases">
        <authorList>
            <person name="Nowell W R."/>
        </authorList>
    </citation>
    <scope>NUCLEOTIDE SEQUENCE</scope>
</reference>
<dbReference type="PANTHER" id="PTHR24104:SF25">
    <property type="entry name" value="PROTEIN LIN-41"/>
    <property type="match status" value="1"/>
</dbReference>
<accession>A0A814SR28</accession>
<evidence type="ECO:0000256" key="2">
    <source>
        <dbReference type="PROSITE-ProRule" id="PRU00504"/>
    </source>
</evidence>
<dbReference type="Proteomes" id="UP000663832">
    <property type="component" value="Unassembled WGS sequence"/>
</dbReference>
<keyword evidence="6" id="KW-1185">Reference proteome</keyword>
<evidence type="ECO:0000313" key="5">
    <source>
        <dbReference type="EMBL" id="CAF1483175.1"/>
    </source>
</evidence>
<protein>
    <submittedName>
        <fullName evidence="4">Uncharacterized protein</fullName>
    </submittedName>
</protein>
<name>A0A814SR28_9BILA</name>
<dbReference type="SUPFAM" id="SSF63829">
    <property type="entry name" value="Calcium-dependent phosphotriesterase"/>
    <property type="match status" value="2"/>
</dbReference>
<feature type="repeat" description="NHL" evidence="2">
    <location>
        <begin position="289"/>
        <end position="318"/>
    </location>
</feature>
<dbReference type="GO" id="GO:0000209">
    <property type="term" value="P:protein polyubiquitination"/>
    <property type="evidence" value="ECO:0007669"/>
    <property type="project" value="TreeGrafter"/>
</dbReference>
<dbReference type="GO" id="GO:0043161">
    <property type="term" value="P:proteasome-mediated ubiquitin-dependent protein catabolic process"/>
    <property type="evidence" value="ECO:0007669"/>
    <property type="project" value="TreeGrafter"/>
</dbReference>
<dbReference type="EMBL" id="CAJNOM010000521">
    <property type="protein sequence ID" value="CAF1483175.1"/>
    <property type="molecule type" value="Genomic_DNA"/>
</dbReference>
<organism evidence="4 7">
    <name type="scientific">Adineta steineri</name>
    <dbReference type="NCBI Taxonomy" id="433720"/>
    <lineage>
        <taxon>Eukaryota</taxon>
        <taxon>Metazoa</taxon>
        <taxon>Spiralia</taxon>
        <taxon>Gnathifera</taxon>
        <taxon>Rotifera</taxon>
        <taxon>Eurotatoria</taxon>
        <taxon>Bdelloidea</taxon>
        <taxon>Adinetida</taxon>
        <taxon>Adinetidae</taxon>
        <taxon>Adineta</taxon>
    </lineage>
</organism>
<dbReference type="AlphaFoldDB" id="A0A814SR28"/>
<dbReference type="GO" id="GO:0008270">
    <property type="term" value="F:zinc ion binding"/>
    <property type="evidence" value="ECO:0007669"/>
    <property type="project" value="UniProtKB-KW"/>
</dbReference>
<proteinExistence type="predicted"/>
<dbReference type="Pfam" id="PF01436">
    <property type="entry name" value="NHL"/>
    <property type="match status" value="2"/>
</dbReference>
<comment type="caution">
    <text evidence="4">The sequence shown here is derived from an EMBL/GenBank/DDBJ whole genome shotgun (WGS) entry which is preliminary data.</text>
</comment>
<evidence type="ECO:0000313" key="7">
    <source>
        <dbReference type="Proteomes" id="UP000663877"/>
    </source>
</evidence>
<dbReference type="EMBL" id="CAJNOI010000168">
    <property type="protein sequence ID" value="CAF1151137.1"/>
    <property type="molecule type" value="Genomic_DNA"/>
</dbReference>
<evidence type="ECO:0000256" key="1">
    <source>
        <dbReference type="ARBA" id="ARBA00022737"/>
    </source>
</evidence>
<dbReference type="InterPro" id="IPR011042">
    <property type="entry name" value="6-blade_b-propeller_TolB-like"/>
</dbReference>
<dbReference type="Gene3D" id="2.120.10.30">
    <property type="entry name" value="TolB, C-terminal domain"/>
    <property type="match status" value="2"/>
</dbReference>
<feature type="signal peptide" evidence="3">
    <location>
        <begin position="1"/>
        <end position="19"/>
    </location>
</feature>
<gene>
    <name evidence="4" type="ORF">BJG266_LOCUS24098</name>
    <name evidence="5" type="ORF">QVE165_LOCUS42374</name>
</gene>
<dbReference type="PANTHER" id="PTHR24104">
    <property type="entry name" value="E3 UBIQUITIN-PROTEIN LIGASE NHLRC1-RELATED"/>
    <property type="match status" value="1"/>
</dbReference>
<keyword evidence="1" id="KW-0677">Repeat</keyword>
<sequence>MGILLYFLLLISTTIGALSAECSPFAAPPNLSNCTKPKWSQQGITIAGDGTEGNSTTKLGHPFCIFLDQNDDLLVCDFGNHRVQKFQSGSNVGTTICGALNNTGFYPGDVFVDSDSNLFIADYYNKRALKLFPNSSDSKIIDTKNSYPGSIYPDNQGNIFVLQLVDEGYGSPWQLVKYSIETGEKTRFAIELTNPSGLYVDECGTAYTANARGTNDGTIQKIINARDPKGIVLVGGLKEPTDVTLDRYGNVYFVERGESRIRRINARDGTVETVVDKQGVLVFGTQYWNDPRNVAFDSKHNLYVADFKNFRVQKFLFEGGDLFC</sequence>
<keyword evidence="3" id="KW-0732">Signal</keyword>
<feature type="chain" id="PRO_5036225909" evidence="3">
    <location>
        <begin position="20"/>
        <end position="324"/>
    </location>
</feature>